<dbReference type="Proteomes" id="UP000483820">
    <property type="component" value="Chromosome II"/>
</dbReference>
<dbReference type="InterPro" id="IPR007883">
    <property type="entry name" value="DUF713"/>
</dbReference>
<feature type="region of interest" description="Disordered" evidence="1">
    <location>
        <begin position="62"/>
        <end position="133"/>
    </location>
</feature>
<evidence type="ECO:0000313" key="3">
    <source>
        <dbReference type="Proteomes" id="UP000483820"/>
    </source>
</evidence>
<name>A0A6A5HPA7_CAERE</name>
<proteinExistence type="predicted"/>
<dbReference type="CTD" id="78774582"/>
<dbReference type="RefSeq" id="XP_053590835.1">
    <property type="nucleotide sequence ID" value="XM_053726641.1"/>
</dbReference>
<dbReference type="EMBL" id="WUAV01000002">
    <property type="protein sequence ID" value="KAF1768137.1"/>
    <property type="molecule type" value="Genomic_DNA"/>
</dbReference>
<accession>A0A6A5HPA7</accession>
<feature type="compositionally biased region" description="Basic and acidic residues" evidence="1">
    <location>
        <begin position="70"/>
        <end position="80"/>
    </location>
</feature>
<comment type="caution">
    <text evidence="2">The sequence shown here is derived from an EMBL/GenBank/DDBJ whole genome shotgun (WGS) entry which is preliminary data.</text>
</comment>
<reference evidence="2 3" key="1">
    <citation type="submission" date="2019-12" db="EMBL/GenBank/DDBJ databases">
        <title>Chromosome-level assembly of the Caenorhabditis remanei genome.</title>
        <authorList>
            <person name="Teterina A.A."/>
            <person name="Willis J.H."/>
            <person name="Phillips P.C."/>
        </authorList>
    </citation>
    <scope>NUCLEOTIDE SEQUENCE [LARGE SCALE GENOMIC DNA]</scope>
    <source>
        <strain evidence="2 3">PX506</strain>
        <tissue evidence="2">Whole organism</tissue>
    </source>
</reference>
<gene>
    <name evidence="2" type="ORF">GCK72_008099</name>
</gene>
<dbReference type="Pfam" id="PF05218">
    <property type="entry name" value="DUF713"/>
    <property type="match status" value="1"/>
</dbReference>
<dbReference type="GeneID" id="78774582"/>
<sequence length="587" mass="68588">MCIFSYLFGWKSARVETEADDLVEIFPAPTQPEVVYGTRPNVSQSSRAAENFRDQLRQRTAALRQTPQHSDIREKSEAKKPKPNPLPEYDTEKDQYEIEENEREMEFERQLNLTKSENEEKERKLREEKAKNDEHSNLKYQQELENQTRDHEENFKMAQEEIKNFEKETRRLLEQRINEWKANQIALYNYILLQQQFKEQEKSWAEWLESLKISISNVIIRFRLFEKVTESINKSGASYEKILMSELTSLHKSVLPAHEMVCEAWCSVSELAEKVTDKMFLLILQKRFVDISNKLYNVLEVIDSGMIRKEPIDQIYQSFRELSTHDIPTTVQLRDLSKNAKLEDYKKKPEKLMDASEALQKFSDCLQSLTIINDKEVSSELMTDLEVMVEKSEDLRSTITDIIMEIEISLEKGELTKLDGIKEHYETAKVNIEELNTLVPMFDIPATKRLDRVICHQLEILSSAMPQITTENAQKALKNKQITEVLETEVEDRNSQLNDKQLQEQTEIVREEEQMNMLSDLMGTITNFSGLLERDQSDESVQNLVESMRDMFSDLSGLLGEGEEDDDEMKKIRYLLTAIMELTKGTE</sequence>
<evidence type="ECO:0000256" key="1">
    <source>
        <dbReference type="SAM" id="MobiDB-lite"/>
    </source>
</evidence>
<dbReference type="PANTHER" id="PTHR21566:SF7">
    <property type="entry name" value="DUF4455 DOMAIN-CONTAINING PROTEIN-RELATED"/>
    <property type="match status" value="1"/>
</dbReference>
<organism evidence="2 3">
    <name type="scientific">Caenorhabditis remanei</name>
    <name type="common">Caenorhabditis vulgaris</name>
    <dbReference type="NCBI Taxonomy" id="31234"/>
    <lineage>
        <taxon>Eukaryota</taxon>
        <taxon>Metazoa</taxon>
        <taxon>Ecdysozoa</taxon>
        <taxon>Nematoda</taxon>
        <taxon>Chromadorea</taxon>
        <taxon>Rhabditida</taxon>
        <taxon>Rhabditina</taxon>
        <taxon>Rhabditomorpha</taxon>
        <taxon>Rhabditoidea</taxon>
        <taxon>Rhabditidae</taxon>
        <taxon>Peloderinae</taxon>
        <taxon>Caenorhabditis</taxon>
    </lineage>
</organism>
<evidence type="ECO:0000313" key="2">
    <source>
        <dbReference type="EMBL" id="KAF1768137.1"/>
    </source>
</evidence>
<protein>
    <submittedName>
        <fullName evidence="2">Uncharacterized protein</fullName>
    </submittedName>
</protein>
<dbReference type="KEGG" id="crq:GCK72_008099"/>
<dbReference type="AlphaFoldDB" id="A0A6A5HPA7"/>
<feature type="compositionally biased region" description="Basic and acidic residues" evidence="1">
    <location>
        <begin position="116"/>
        <end position="133"/>
    </location>
</feature>
<dbReference type="PANTHER" id="PTHR21566">
    <property type="entry name" value="CILIA- AND FLAGELLA-ASSOCIATED PROTEIN 251-LIKE-RELATED-RELATED"/>
    <property type="match status" value="1"/>
</dbReference>